<dbReference type="EMBL" id="KN847976">
    <property type="protein sequence ID" value="KIR48597.1"/>
    <property type="molecule type" value="Genomic_DNA"/>
</dbReference>
<dbReference type="AlphaFoldDB" id="A0A0D0TPK4"/>
<protein>
    <submittedName>
        <fullName evidence="1">Uncharacterized protein</fullName>
    </submittedName>
</protein>
<sequence length="20" mass="2106">MSTGVVNPRMGLFTPEVDGV</sequence>
<gene>
    <name evidence="1" type="ORF">I312_01666</name>
</gene>
<reference evidence="1" key="1">
    <citation type="submission" date="2015-01" db="EMBL/GenBank/DDBJ databases">
        <title>The Genome Sequence of Cryptococcus gattii CA1280.</title>
        <authorList>
            <consortium name="The Broad Institute Genomics Platform"/>
            <person name="Cuomo C."/>
            <person name="Litvintseva A."/>
            <person name="Chen Y."/>
            <person name="Heitman J."/>
            <person name="Sun S."/>
            <person name="Springer D."/>
            <person name="Dromer F."/>
            <person name="Young S."/>
            <person name="Zeng Q."/>
            <person name="Gargeya S."/>
            <person name="Abouelleil A."/>
            <person name="Alvarado L."/>
            <person name="Chapman S.B."/>
            <person name="Gainer-Dewar J."/>
            <person name="Goldberg J."/>
            <person name="Griggs A."/>
            <person name="Gujja S."/>
            <person name="Hansen M."/>
            <person name="Howarth C."/>
            <person name="Imamovic A."/>
            <person name="Larimer J."/>
            <person name="Murphy C."/>
            <person name="Naylor J."/>
            <person name="Pearson M."/>
            <person name="Priest M."/>
            <person name="Roberts A."/>
            <person name="Saif S."/>
            <person name="Shea T."/>
            <person name="Sykes S."/>
            <person name="Wortman J."/>
            <person name="Nusbaum C."/>
            <person name="Birren B."/>
        </authorList>
    </citation>
    <scope>NUCLEOTIDE SEQUENCE [LARGE SCALE GENOMIC DNA]</scope>
    <source>
        <strain evidence="1">CA1280</strain>
    </source>
</reference>
<name>A0A0D0TPK4_CRYGA</name>
<evidence type="ECO:0000313" key="1">
    <source>
        <dbReference type="EMBL" id="KIR48597.1"/>
    </source>
</evidence>
<dbReference type="HOGENOM" id="CLU_3428514_0_0_1"/>
<accession>A0A0D0TPK4</accession>
<organism evidence="1">
    <name type="scientific">Cryptococcus bacillisporus CA1280</name>
    <dbReference type="NCBI Taxonomy" id="1296109"/>
    <lineage>
        <taxon>Eukaryota</taxon>
        <taxon>Fungi</taxon>
        <taxon>Dikarya</taxon>
        <taxon>Basidiomycota</taxon>
        <taxon>Agaricomycotina</taxon>
        <taxon>Tremellomycetes</taxon>
        <taxon>Tremellales</taxon>
        <taxon>Cryptococcaceae</taxon>
        <taxon>Cryptococcus</taxon>
        <taxon>Cryptococcus gattii species complex</taxon>
    </lineage>
</organism>
<proteinExistence type="predicted"/>